<dbReference type="SUPFAM" id="SSF81321">
    <property type="entry name" value="Family A G protein-coupled receptor-like"/>
    <property type="match status" value="1"/>
</dbReference>
<dbReference type="InterPro" id="IPR000276">
    <property type="entry name" value="GPCR_Rhodpsn"/>
</dbReference>
<dbReference type="AlphaFoldDB" id="A0A8J1XVV2"/>
<dbReference type="OrthoDB" id="9046662at2759"/>
<proteinExistence type="inferred from homology"/>
<evidence type="ECO:0000256" key="9">
    <source>
        <dbReference type="RuleBase" id="RU000688"/>
    </source>
</evidence>
<dbReference type="Proteomes" id="UP000749559">
    <property type="component" value="Unassembled WGS sequence"/>
</dbReference>
<dbReference type="GO" id="GO:0004983">
    <property type="term" value="F:neuropeptide Y receptor activity"/>
    <property type="evidence" value="ECO:0007669"/>
    <property type="project" value="InterPro"/>
</dbReference>
<evidence type="ECO:0000313" key="11">
    <source>
        <dbReference type="Proteomes" id="UP000749559"/>
    </source>
</evidence>
<accession>A0A8J1XVV2</accession>
<evidence type="ECO:0000256" key="5">
    <source>
        <dbReference type="ARBA" id="ARBA00023040"/>
    </source>
</evidence>
<dbReference type="CDD" id="cd15203">
    <property type="entry name" value="7tmA_NPYR-like"/>
    <property type="match status" value="1"/>
</dbReference>
<dbReference type="PRINTS" id="PR00237">
    <property type="entry name" value="GPCRRHODOPSN"/>
</dbReference>
<comment type="caution">
    <text evidence="10">The sequence shown here is derived from an EMBL/GenBank/DDBJ whole genome shotgun (WGS) entry which is preliminary data.</text>
</comment>
<evidence type="ECO:0000313" key="10">
    <source>
        <dbReference type="EMBL" id="CAH1791431.1"/>
    </source>
</evidence>
<evidence type="ECO:0000256" key="2">
    <source>
        <dbReference type="ARBA" id="ARBA00010663"/>
    </source>
</evidence>
<dbReference type="EMBL" id="CAIIXF020000008">
    <property type="protein sequence ID" value="CAH1791431.1"/>
    <property type="molecule type" value="Genomic_DNA"/>
</dbReference>
<keyword evidence="3 9" id="KW-0812">Transmembrane</keyword>
<dbReference type="InterPro" id="IPR017452">
    <property type="entry name" value="GPCR_Rhodpsn_7TM"/>
</dbReference>
<dbReference type="Pfam" id="PF00001">
    <property type="entry name" value="7tm_1"/>
    <property type="match status" value="1"/>
</dbReference>
<dbReference type="SMART" id="SM01381">
    <property type="entry name" value="7TM_GPCR_Srsx"/>
    <property type="match status" value="1"/>
</dbReference>
<keyword evidence="7 9" id="KW-0675">Receptor</keyword>
<reference evidence="10" key="1">
    <citation type="submission" date="2022-03" db="EMBL/GenBank/DDBJ databases">
        <authorList>
            <person name="Martin C."/>
        </authorList>
    </citation>
    <scope>NUCLEOTIDE SEQUENCE</scope>
</reference>
<dbReference type="PANTHER" id="PTHR24235">
    <property type="entry name" value="NEUROPEPTIDE Y RECEPTOR"/>
    <property type="match status" value="1"/>
</dbReference>
<dbReference type="PRINTS" id="PR01012">
    <property type="entry name" value="NRPEPTIDEYR"/>
</dbReference>
<keyword evidence="4" id="KW-1133">Transmembrane helix</keyword>
<keyword evidence="11" id="KW-1185">Reference proteome</keyword>
<comment type="similarity">
    <text evidence="2 9">Belongs to the G-protein coupled receptor 1 family.</text>
</comment>
<gene>
    <name evidence="10" type="ORF">OFUS_LOCUS16511</name>
</gene>
<evidence type="ECO:0000256" key="7">
    <source>
        <dbReference type="ARBA" id="ARBA00023170"/>
    </source>
</evidence>
<dbReference type="InterPro" id="IPR000611">
    <property type="entry name" value="NPY_rcpt"/>
</dbReference>
<keyword evidence="5 9" id="KW-0297">G-protein coupled receptor</keyword>
<dbReference type="GO" id="GO:0016020">
    <property type="term" value="C:membrane"/>
    <property type="evidence" value="ECO:0007669"/>
    <property type="project" value="UniProtKB-SubCell"/>
</dbReference>
<evidence type="ECO:0000256" key="6">
    <source>
        <dbReference type="ARBA" id="ARBA00023136"/>
    </source>
</evidence>
<comment type="subcellular location">
    <subcellularLocation>
        <location evidence="1">Membrane</location>
        <topology evidence="1">Multi-pass membrane protein</topology>
    </subcellularLocation>
</comment>
<evidence type="ECO:0000256" key="3">
    <source>
        <dbReference type="ARBA" id="ARBA00022692"/>
    </source>
</evidence>
<dbReference type="Gene3D" id="1.20.1070.10">
    <property type="entry name" value="Rhodopsin 7-helix transmembrane proteins"/>
    <property type="match status" value="1"/>
</dbReference>
<organism evidence="10 11">
    <name type="scientific">Owenia fusiformis</name>
    <name type="common">Polychaete worm</name>
    <dbReference type="NCBI Taxonomy" id="6347"/>
    <lineage>
        <taxon>Eukaryota</taxon>
        <taxon>Metazoa</taxon>
        <taxon>Spiralia</taxon>
        <taxon>Lophotrochozoa</taxon>
        <taxon>Annelida</taxon>
        <taxon>Polychaeta</taxon>
        <taxon>Sedentaria</taxon>
        <taxon>Canalipalpata</taxon>
        <taxon>Sabellida</taxon>
        <taxon>Oweniida</taxon>
        <taxon>Oweniidae</taxon>
        <taxon>Owenia</taxon>
    </lineage>
</organism>
<evidence type="ECO:0000256" key="1">
    <source>
        <dbReference type="ARBA" id="ARBA00004141"/>
    </source>
</evidence>
<evidence type="ECO:0000256" key="4">
    <source>
        <dbReference type="ARBA" id="ARBA00022989"/>
    </source>
</evidence>
<dbReference type="PROSITE" id="PS50262">
    <property type="entry name" value="G_PROTEIN_RECEP_F1_2"/>
    <property type="match status" value="1"/>
</dbReference>
<protein>
    <submittedName>
        <fullName evidence="10">Uncharacterized protein</fullName>
    </submittedName>
</protein>
<dbReference type="PANTHER" id="PTHR24235:SF29">
    <property type="entry name" value="GH23382P"/>
    <property type="match status" value="1"/>
</dbReference>
<keyword evidence="6" id="KW-0472">Membrane</keyword>
<name>A0A8J1XVV2_OWEFU</name>
<sequence length="464" mass="53068">MNYHAMLSNFTKGGVDDPEYDLLREAGLRGFIIFLYVAVIVLGVLGNSIVVIIVIRNPQMRNVTNIFITNLAISDIALCIFNLPFQLHYQLMDTWIFGETMCRVIFSTFGVPLQASTLSMMAIAMDRYWLIVYPLRQRMSITQCIIIIISIATFSLLLATPLFFFSHIFEVVDPDLKIHRLYCIETWPRESEKQVYSIALFTAQFCIPVILTALIYARIYARLKNRPIRRQDTAGKMKTTKILISIVSVFIICWLPWNGFTLLLEIDKTLVTGRHTKTVDMILKVFAMSSACINPFLYCWLNENFRKEWDKFVSKVQQTTPLIFRSDGHTNLQTSVLHSNQVNNNIPSNAVSMPACIQNQKSKSLTKFQTQNNVFKLKKSDNKQQNGCSKNLLTVNSCDTKLQMNGCSKVNDPSSKDLTEVDSPQELQKCSLMVTMDKMFSKSDILHQGNLDYDTKLYKETLSI</sequence>
<evidence type="ECO:0000256" key="8">
    <source>
        <dbReference type="ARBA" id="ARBA00023224"/>
    </source>
</evidence>
<dbReference type="PROSITE" id="PS00237">
    <property type="entry name" value="G_PROTEIN_RECEP_F1_1"/>
    <property type="match status" value="1"/>
</dbReference>
<keyword evidence="8 9" id="KW-0807">Transducer</keyword>